<feature type="region of interest" description="Disordered" evidence="1">
    <location>
        <begin position="27"/>
        <end position="57"/>
    </location>
</feature>
<name>A0ABS2SVE1_9BACI</name>
<protein>
    <recommendedName>
        <fullName evidence="3">DUF1541 domain-containing protein</fullName>
    </recommendedName>
</protein>
<dbReference type="Gene3D" id="2.30.30.1210">
    <property type="entry name" value="Domain of unknown function DUF1541"/>
    <property type="match status" value="1"/>
</dbReference>
<organism evidence="4 5">
    <name type="scientific">Shouchella xiaoxiensis</name>
    <dbReference type="NCBI Taxonomy" id="766895"/>
    <lineage>
        <taxon>Bacteria</taxon>
        <taxon>Bacillati</taxon>
        <taxon>Bacillota</taxon>
        <taxon>Bacilli</taxon>
        <taxon>Bacillales</taxon>
        <taxon>Bacillaceae</taxon>
        <taxon>Shouchella</taxon>
    </lineage>
</organism>
<keyword evidence="2" id="KW-0732">Signal</keyword>
<evidence type="ECO:0000256" key="2">
    <source>
        <dbReference type="SAM" id="SignalP"/>
    </source>
</evidence>
<comment type="caution">
    <text evidence="4">The sequence shown here is derived from an EMBL/GenBank/DDBJ whole genome shotgun (WGS) entry which is preliminary data.</text>
</comment>
<evidence type="ECO:0000313" key="5">
    <source>
        <dbReference type="Proteomes" id="UP001179280"/>
    </source>
</evidence>
<dbReference type="RefSeq" id="WP_204466709.1">
    <property type="nucleotide sequence ID" value="NZ_JAFBCV010000008.1"/>
</dbReference>
<dbReference type="InterPro" id="IPR011438">
    <property type="entry name" value="DUF1541"/>
</dbReference>
<evidence type="ECO:0000259" key="3">
    <source>
        <dbReference type="Pfam" id="PF07563"/>
    </source>
</evidence>
<feature type="compositionally biased region" description="Acidic residues" evidence="1">
    <location>
        <begin position="27"/>
        <end position="46"/>
    </location>
</feature>
<proteinExistence type="predicted"/>
<gene>
    <name evidence="4" type="ORF">JOC54_002747</name>
</gene>
<feature type="domain" description="DUF1541" evidence="3">
    <location>
        <begin position="134"/>
        <end position="182"/>
    </location>
</feature>
<accession>A0ABS2SVE1</accession>
<evidence type="ECO:0000313" key="4">
    <source>
        <dbReference type="EMBL" id="MBM7839467.1"/>
    </source>
</evidence>
<feature type="chain" id="PRO_5045244975" description="DUF1541 domain-containing protein" evidence="2">
    <location>
        <begin position="22"/>
        <end position="195"/>
    </location>
</feature>
<sequence>MKKFNHTLLALTLFSSLALVACGGTDEEAPMDEELDPATEEAEDEAPMDHSGSGDVPAGLEEAENPAYPVGSEAMIVDGHMPGMENAIATIVGAYETTAYVVSFTTEEGDQIEDHKWVVHEEIEDAGETPFEAGTEVVLNADHMEGMSGATAEIVDAEETTVFMVDFTTNAGEEVTNHKWVAEAELAPIGDEDSE</sequence>
<dbReference type="PROSITE" id="PS51257">
    <property type="entry name" value="PROKAR_LIPOPROTEIN"/>
    <property type="match status" value="1"/>
</dbReference>
<reference evidence="4" key="1">
    <citation type="submission" date="2021-01" db="EMBL/GenBank/DDBJ databases">
        <title>Genomic Encyclopedia of Type Strains, Phase IV (KMG-IV): sequencing the most valuable type-strain genomes for metagenomic binning, comparative biology and taxonomic classification.</title>
        <authorList>
            <person name="Goeker M."/>
        </authorList>
    </citation>
    <scope>NUCLEOTIDE SEQUENCE</scope>
    <source>
        <strain evidence="4">DSM 21943</strain>
    </source>
</reference>
<evidence type="ECO:0000256" key="1">
    <source>
        <dbReference type="SAM" id="MobiDB-lite"/>
    </source>
</evidence>
<dbReference type="Pfam" id="PF07563">
    <property type="entry name" value="DUF1541"/>
    <property type="match status" value="2"/>
</dbReference>
<dbReference type="EMBL" id="JAFBCV010000008">
    <property type="protein sequence ID" value="MBM7839467.1"/>
    <property type="molecule type" value="Genomic_DNA"/>
</dbReference>
<dbReference type="Proteomes" id="UP001179280">
    <property type="component" value="Unassembled WGS sequence"/>
</dbReference>
<feature type="signal peptide" evidence="2">
    <location>
        <begin position="1"/>
        <end position="21"/>
    </location>
</feature>
<keyword evidence="5" id="KW-1185">Reference proteome</keyword>
<feature type="domain" description="DUF1541" evidence="3">
    <location>
        <begin position="70"/>
        <end position="120"/>
    </location>
</feature>